<comment type="subcellular location">
    <subcellularLocation>
        <location evidence="2">Membrane</location>
    </subcellularLocation>
</comment>
<dbReference type="GO" id="GO:0016705">
    <property type="term" value="F:oxidoreductase activity, acting on paired donors, with incorporation or reduction of molecular oxygen"/>
    <property type="evidence" value="ECO:0007669"/>
    <property type="project" value="InterPro"/>
</dbReference>
<dbReference type="GO" id="GO:0004497">
    <property type="term" value="F:monooxygenase activity"/>
    <property type="evidence" value="ECO:0007669"/>
    <property type="project" value="InterPro"/>
</dbReference>
<accession>A0A9D5HJQ9</accession>
<sequence length="79" mass="8702">MVEETFSLSGIMSNKRDFLPAFLRLVDVHGVEKKVASLLSAGIDTSSATLEWGMSLLLNHPEALKRARDEIDDQVARAC</sequence>
<gene>
    <name evidence="10" type="ORF">J5N97_014674</name>
</gene>
<dbReference type="OrthoDB" id="2789670at2759"/>
<evidence type="ECO:0000256" key="1">
    <source>
        <dbReference type="ARBA" id="ARBA00001971"/>
    </source>
</evidence>
<proteinExistence type="predicted"/>
<dbReference type="PANTHER" id="PTHR47947">
    <property type="entry name" value="CYTOCHROME P450 82C3-RELATED"/>
    <property type="match status" value="1"/>
</dbReference>
<dbReference type="GO" id="GO:0016020">
    <property type="term" value="C:membrane"/>
    <property type="evidence" value="ECO:0007669"/>
    <property type="project" value="UniProtKB-SubCell"/>
</dbReference>
<comment type="cofactor">
    <cofactor evidence="1">
        <name>heme</name>
        <dbReference type="ChEBI" id="CHEBI:30413"/>
    </cofactor>
</comment>
<evidence type="ECO:0000256" key="3">
    <source>
        <dbReference type="ARBA" id="ARBA00022617"/>
    </source>
</evidence>
<dbReference type="Proteomes" id="UP001085076">
    <property type="component" value="Miscellaneous, Linkage group lg03"/>
</dbReference>
<keyword evidence="3" id="KW-0349">Heme</keyword>
<dbReference type="InterPro" id="IPR036396">
    <property type="entry name" value="Cyt_P450_sf"/>
</dbReference>
<keyword evidence="5" id="KW-0479">Metal-binding</keyword>
<reference evidence="10" key="2">
    <citation type="journal article" date="2022" name="Hortic Res">
        <title>The genome of Dioscorea zingiberensis sheds light on the biosynthesis, origin and evolution of the medicinally important diosgenin saponins.</title>
        <authorList>
            <person name="Li Y."/>
            <person name="Tan C."/>
            <person name="Li Z."/>
            <person name="Guo J."/>
            <person name="Li S."/>
            <person name="Chen X."/>
            <person name="Wang C."/>
            <person name="Dai X."/>
            <person name="Yang H."/>
            <person name="Song W."/>
            <person name="Hou L."/>
            <person name="Xu J."/>
            <person name="Tong Z."/>
            <person name="Xu A."/>
            <person name="Yuan X."/>
            <person name="Wang W."/>
            <person name="Yang Q."/>
            <person name="Chen L."/>
            <person name="Sun Z."/>
            <person name="Wang K."/>
            <person name="Pan B."/>
            <person name="Chen J."/>
            <person name="Bao Y."/>
            <person name="Liu F."/>
            <person name="Qi X."/>
            <person name="Gang D.R."/>
            <person name="Wen J."/>
            <person name="Li J."/>
        </authorList>
    </citation>
    <scope>NUCLEOTIDE SEQUENCE</scope>
    <source>
        <strain evidence="10">Dzin_1.0</strain>
    </source>
</reference>
<evidence type="ECO:0000256" key="2">
    <source>
        <dbReference type="ARBA" id="ARBA00004370"/>
    </source>
</evidence>
<dbReference type="GO" id="GO:0020037">
    <property type="term" value="F:heme binding"/>
    <property type="evidence" value="ECO:0007669"/>
    <property type="project" value="InterPro"/>
</dbReference>
<dbReference type="EMBL" id="JAGGNH010000003">
    <property type="protein sequence ID" value="KAJ0979200.1"/>
    <property type="molecule type" value="Genomic_DNA"/>
</dbReference>
<keyword evidence="4" id="KW-0812">Transmembrane</keyword>
<evidence type="ECO:0000256" key="6">
    <source>
        <dbReference type="ARBA" id="ARBA00022989"/>
    </source>
</evidence>
<evidence type="ECO:0000256" key="8">
    <source>
        <dbReference type="ARBA" id="ARBA00023004"/>
    </source>
</evidence>
<evidence type="ECO:0000313" key="11">
    <source>
        <dbReference type="Proteomes" id="UP001085076"/>
    </source>
</evidence>
<dbReference type="PANTHER" id="PTHR47947:SF26">
    <property type="entry name" value="CYTOCHROME P450"/>
    <property type="match status" value="1"/>
</dbReference>
<dbReference type="InterPro" id="IPR050651">
    <property type="entry name" value="Plant_Cytochrome_P450_Monoox"/>
</dbReference>
<reference evidence="10" key="1">
    <citation type="submission" date="2021-03" db="EMBL/GenBank/DDBJ databases">
        <authorList>
            <person name="Li Z."/>
            <person name="Yang C."/>
        </authorList>
    </citation>
    <scope>NUCLEOTIDE SEQUENCE</scope>
    <source>
        <strain evidence="10">Dzin_1.0</strain>
        <tissue evidence="10">Leaf</tissue>
    </source>
</reference>
<dbReference type="AlphaFoldDB" id="A0A9D5HJQ9"/>
<keyword evidence="11" id="KW-1185">Reference proteome</keyword>
<dbReference type="SUPFAM" id="SSF48264">
    <property type="entry name" value="Cytochrome P450"/>
    <property type="match status" value="1"/>
</dbReference>
<evidence type="ECO:0000256" key="5">
    <source>
        <dbReference type="ARBA" id="ARBA00022723"/>
    </source>
</evidence>
<evidence type="ECO:0000256" key="9">
    <source>
        <dbReference type="ARBA" id="ARBA00023136"/>
    </source>
</evidence>
<dbReference type="Gene3D" id="1.10.630.10">
    <property type="entry name" value="Cytochrome P450"/>
    <property type="match status" value="1"/>
</dbReference>
<keyword evidence="7" id="KW-0560">Oxidoreductase</keyword>
<dbReference type="GO" id="GO:0005506">
    <property type="term" value="F:iron ion binding"/>
    <property type="evidence" value="ECO:0007669"/>
    <property type="project" value="InterPro"/>
</dbReference>
<evidence type="ECO:0000313" key="10">
    <source>
        <dbReference type="EMBL" id="KAJ0979200.1"/>
    </source>
</evidence>
<comment type="caution">
    <text evidence="10">The sequence shown here is derived from an EMBL/GenBank/DDBJ whole genome shotgun (WGS) entry which is preliminary data.</text>
</comment>
<name>A0A9D5HJQ9_9LILI</name>
<keyword evidence="9" id="KW-0472">Membrane</keyword>
<evidence type="ECO:0000256" key="4">
    <source>
        <dbReference type="ARBA" id="ARBA00022692"/>
    </source>
</evidence>
<dbReference type="Pfam" id="PF00067">
    <property type="entry name" value="p450"/>
    <property type="match status" value="1"/>
</dbReference>
<protein>
    <recommendedName>
        <fullName evidence="12">Cytochrome P450</fullName>
    </recommendedName>
</protein>
<evidence type="ECO:0000256" key="7">
    <source>
        <dbReference type="ARBA" id="ARBA00023002"/>
    </source>
</evidence>
<dbReference type="InterPro" id="IPR001128">
    <property type="entry name" value="Cyt_P450"/>
</dbReference>
<keyword evidence="6" id="KW-1133">Transmembrane helix</keyword>
<evidence type="ECO:0008006" key="12">
    <source>
        <dbReference type="Google" id="ProtNLM"/>
    </source>
</evidence>
<keyword evidence="8" id="KW-0408">Iron</keyword>
<organism evidence="10 11">
    <name type="scientific">Dioscorea zingiberensis</name>
    <dbReference type="NCBI Taxonomy" id="325984"/>
    <lineage>
        <taxon>Eukaryota</taxon>
        <taxon>Viridiplantae</taxon>
        <taxon>Streptophyta</taxon>
        <taxon>Embryophyta</taxon>
        <taxon>Tracheophyta</taxon>
        <taxon>Spermatophyta</taxon>
        <taxon>Magnoliopsida</taxon>
        <taxon>Liliopsida</taxon>
        <taxon>Dioscoreales</taxon>
        <taxon>Dioscoreaceae</taxon>
        <taxon>Dioscorea</taxon>
    </lineage>
</organism>